<comment type="caution">
    <text evidence="3">The sequence shown here is derived from an EMBL/GenBank/DDBJ whole genome shotgun (WGS) entry which is preliminary data.</text>
</comment>
<proteinExistence type="inferred from homology"/>
<reference evidence="3 4" key="1">
    <citation type="submission" date="2017-09" db="EMBL/GenBank/DDBJ databases">
        <title>Depth-based differentiation of microbial function through sediment-hosted aquifers and enrichment of novel symbionts in the deep terrestrial subsurface.</title>
        <authorList>
            <person name="Probst A.J."/>
            <person name="Ladd B."/>
            <person name="Jarett J.K."/>
            <person name="Geller-Mcgrath D.E."/>
            <person name="Sieber C.M."/>
            <person name="Emerson J.B."/>
            <person name="Anantharaman K."/>
            <person name="Thomas B.C."/>
            <person name="Malmstrom R."/>
            <person name="Stieglmeier M."/>
            <person name="Klingl A."/>
            <person name="Woyke T."/>
            <person name="Ryan C.M."/>
            <person name="Banfield J.F."/>
        </authorList>
    </citation>
    <scope>NUCLEOTIDE SEQUENCE [LARGE SCALE GENOMIC DNA]</scope>
    <source>
        <strain evidence="3">CG10_big_fil_rev_8_21_14_0_10_50_16</strain>
    </source>
</reference>
<dbReference type="AlphaFoldDB" id="A0A2H0RNB9"/>
<evidence type="ECO:0000256" key="1">
    <source>
        <dbReference type="ARBA" id="ARBA00010759"/>
    </source>
</evidence>
<dbReference type="EC" id="3.5.1.88" evidence="2"/>
<name>A0A2H0RNB9_9BACT</name>
<evidence type="ECO:0000256" key="2">
    <source>
        <dbReference type="HAMAP-Rule" id="MF_00163"/>
    </source>
</evidence>
<feature type="binding site" evidence="2">
    <location>
        <position position="136"/>
    </location>
    <ligand>
        <name>Fe cation</name>
        <dbReference type="ChEBI" id="CHEBI:24875"/>
    </ligand>
</feature>
<dbReference type="Gene3D" id="3.90.45.10">
    <property type="entry name" value="Peptide deformylase"/>
    <property type="match status" value="1"/>
</dbReference>
<keyword evidence="2" id="KW-0378">Hydrolase</keyword>
<feature type="binding site" evidence="2">
    <location>
        <position position="140"/>
    </location>
    <ligand>
        <name>Fe cation</name>
        <dbReference type="ChEBI" id="CHEBI:24875"/>
    </ligand>
</feature>
<feature type="active site" evidence="2">
    <location>
        <position position="137"/>
    </location>
</feature>
<dbReference type="GO" id="GO:0006412">
    <property type="term" value="P:translation"/>
    <property type="evidence" value="ECO:0007669"/>
    <property type="project" value="UniProtKB-UniRule"/>
</dbReference>
<sequence>MMFCMTVLTNPNPELRKKSLLVDEARFGTEELVAFGEELKGAMKEDNGIGIASPQVGVHDRIIVVDLDDTGPTVFVNPKIVSRSLSKISFEEGCLSVPGIYGMVERHKKVKVKARTIDGLPVTLELKNIMAVVFQHEIDHLDGILFIDKVTSFTHGGDVVV</sequence>
<dbReference type="GO" id="GO:0042586">
    <property type="term" value="F:peptide deformylase activity"/>
    <property type="evidence" value="ECO:0007669"/>
    <property type="project" value="UniProtKB-UniRule"/>
</dbReference>
<dbReference type="Proteomes" id="UP000230084">
    <property type="component" value="Unassembled WGS sequence"/>
</dbReference>
<dbReference type="InterPro" id="IPR036821">
    <property type="entry name" value="Peptide_deformylase_sf"/>
</dbReference>
<dbReference type="InterPro" id="IPR023635">
    <property type="entry name" value="Peptide_deformylase"/>
</dbReference>
<keyword evidence="2" id="KW-0408">Iron</keyword>
<comment type="catalytic activity">
    <reaction evidence="2">
        <text>N-terminal N-formyl-L-methionyl-[peptide] + H2O = N-terminal L-methionyl-[peptide] + formate</text>
        <dbReference type="Rhea" id="RHEA:24420"/>
        <dbReference type="Rhea" id="RHEA-COMP:10639"/>
        <dbReference type="Rhea" id="RHEA-COMP:10640"/>
        <dbReference type="ChEBI" id="CHEBI:15377"/>
        <dbReference type="ChEBI" id="CHEBI:15740"/>
        <dbReference type="ChEBI" id="CHEBI:49298"/>
        <dbReference type="ChEBI" id="CHEBI:64731"/>
        <dbReference type="EC" id="3.5.1.88"/>
    </reaction>
</comment>
<organism evidence="3 4">
    <name type="scientific">Candidatus Uhrbacteria bacterium CG10_big_fil_rev_8_21_14_0_10_50_16</name>
    <dbReference type="NCBI Taxonomy" id="1975039"/>
    <lineage>
        <taxon>Bacteria</taxon>
        <taxon>Candidatus Uhriibacteriota</taxon>
    </lineage>
</organism>
<dbReference type="PANTHER" id="PTHR10458:SF22">
    <property type="entry name" value="PEPTIDE DEFORMYLASE"/>
    <property type="match status" value="1"/>
</dbReference>
<comment type="similarity">
    <text evidence="1 2">Belongs to the polypeptide deformylase family.</text>
</comment>
<keyword evidence="2" id="KW-0648">Protein biosynthesis</keyword>
<dbReference type="NCBIfam" id="TIGR00079">
    <property type="entry name" value="pept_deformyl"/>
    <property type="match status" value="1"/>
</dbReference>
<evidence type="ECO:0000313" key="3">
    <source>
        <dbReference type="EMBL" id="PIR47947.1"/>
    </source>
</evidence>
<comment type="function">
    <text evidence="2">Removes the formyl group from the N-terminal Met of newly synthesized proteins. Requires at least a dipeptide for an efficient rate of reaction. N-terminal L-methionine is a prerequisite for activity but the enzyme has broad specificity at other positions.</text>
</comment>
<dbReference type="HAMAP" id="MF_00163">
    <property type="entry name" value="Pep_deformylase"/>
    <property type="match status" value="1"/>
</dbReference>
<keyword evidence="2" id="KW-0479">Metal-binding</keyword>
<dbReference type="SUPFAM" id="SSF56420">
    <property type="entry name" value="Peptide deformylase"/>
    <property type="match status" value="1"/>
</dbReference>
<feature type="binding site" evidence="2">
    <location>
        <position position="94"/>
    </location>
    <ligand>
        <name>Fe cation</name>
        <dbReference type="ChEBI" id="CHEBI:24875"/>
    </ligand>
</feature>
<dbReference type="GO" id="GO:0046872">
    <property type="term" value="F:metal ion binding"/>
    <property type="evidence" value="ECO:0007669"/>
    <property type="project" value="UniProtKB-KW"/>
</dbReference>
<dbReference type="EMBL" id="PCYM01000001">
    <property type="protein sequence ID" value="PIR47947.1"/>
    <property type="molecule type" value="Genomic_DNA"/>
</dbReference>
<comment type="cofactor">
    <cofactor evidence="2">
        <name>Fe(2+)</name>
        <dbReference type="ChEBI" id="CHEBI:29033"/>
    </cofactor>
    <text evidence="2">Binds 1 Fe(2+) ion.</text>
</comment>
<accession>A0A2H0RNB9</accession>
<gene>
    <name evidence="2 3" type="primary">def</name>
    <name evidence="3" type="ORF">COV06_00915</name>
</gene>
<dbReference type="Pfam" id="PF01327">
    <property type="entry name" value="Pep_deformylase"/>
    <property type="match status" value="1"/>
</dbReference>
<dbReference type="NCBIfam" id="NF001159">
    <property type="entry name" value="PRK00150.1-3"/>
    <property type="match status" value="1"/>
</dbReference>
<protein>
    <recommendedName>
        <fullName evidence="2">Peptide deformylase</fullName>
        <shortName evidence="2">PDF</shortName>
        <ecNumber evidence="2">3.5.1.88</ecNumber>
    </recommendedName>
    <alternativeName>
        <fullName evidence="2">Polypeptide deformylase</fullName>
    </alternativeName>
</protein>
<dbReference type="PANTHER" id="PTHR10458">
    <property type="entry name" value="PEPTIDE DEFORMYLASE"/>
    <property type="match status" value="1"/>
</dbReference>
<dbReference type="PIRSF" id="PIRSF004749">
    <property type="entry name" value="Pep_def"/>
    <property type="match status" value="1"/>
</dbReference>
<dbReference type="CDD" id="cd00487">
    <property type="entry name" value="Pep_deformylase"/>
    <property type="match status" value="1"/>
</dbReference>
<evidence type="ECO:0000313" key="4">
    <source>
        <dbReference type="Proteomes" id="UP000230084"/>
    </source>
</evidence>
<dbReference type="PRINTS" id="PR01576">
    <property type="entry name" value="PDEFORMYLASE"/>
</dbReference>